<keyword evidence="3" id="KW-1185">Reference proteome</keyword>
<dbReference type="EMBL" id="MU858253">
    <property type="protein sequence ID" value="KAK4208226.1"/>
    <property type="molecule type" value="Genomic_DNA"/>
</dbReference>
<dbReference type="Proteomes" id="UP001301769">
    <property type="component" value="Unassembled WGS sequence"/>
</dbReference>
<proteinExistence type="predicted"/>
<reference evidence="2" key="1">
    <citation type="journal article" date="2023" name="Mol. Phylogenet. Evol.">
        <title>Genome-scale phylogeny and comparative genomics of the fungal order Sordariales.</title>
        <authorList>
            <person name="Hensen N."/>
            <person name="Bonometti L."/>
            <person name="Westerberg I."/>
            <person name="Brannstrom I.O."/>
            <person name="Guillou S."/>
            <person name="Cros-Aarteil S."/>
            <person name="Calhoun S."/>
            <person name="Haridas S."/>
            <person name="Kuo A."/>
            <person name="Mondo S."/>
            <person name="Pangilinan J."/>
            <person name="Riley R."/>
            <person name="LaButti K."/>
            <person name="Andreopoulos B."/>
            <person name="Lipzen A."/>
            <person name="Chen C."/>
            <person name="Yan M."/>
            <person name="Daum C."/>
            <person name="Ng V."/>
            <person name="Clum A."/>
            <person name="Steindorff A."/>
            <person name="Ohm R.A."/>
            <person name="Martin F."/>
            <person name="Silar P."/>
            <person name="Natvig D.O."/>
            <person name="Lalanne C."/>
            <person name="Gautier V."/>
            <person name="Ament-Velasquez S.L."/>
            <person name="Kruys A."/>
            <person name="Hutchinson M.I."/>
            <person name="Powell A.J."/>
            <person name="Barry K."/>
            <person name="Miller A.N."/>
            <person name="Grigoriev I.V."/>
            <person name="Debuchy R."/>
            <person name="Gladieux P."/>
            <person name="Hiltunen Thoren M."/>
            <person name="Johannesson H."/>
        </authorList>
    </citation>
    <scope>NUCLEOTIDE SEQUENCE</scope>
    <source>
        <strain evidence="2">PSN293</strain>
    </source>
</reference>
<evidence type="ECO:0000256" key="1">
    <source>
        <dbReference type="SAM" id="MobiDB-lite"/>
    </source>
</evidence>
<feature type="region of interest" description="Disordered" evidence="1">
    <location>
        <begin position="375"/>
        <end position="453"/>
    </location>
</feature>
<feature type="compositionally biased region" description="Polar residues" evidence="1">
    <location>
        <begin position="377"/>
        <end position="399"/>
    </location>
</feature>
<name>A0AAN6XX64_9PEZI</name>
<protein>
    <submittedName>
        <fullName evidence="2">Uncharacterized protein</fullName>
    </submittedName>
</protein>
<feature type="non-terminal residue" evidence="2">
    <location>
        <position position="453"/>
    </location>
</feature>
<evidence type="ECO:0000313" key="2">
    <source>
        <dbReference type="EMBL" id="KAK4208226.1"/>
    </source>
</evidence>
<gene>
    <name evidence="2" type="ORF">QBC37DRAFT_392200</name>
</gene>
<dbReference type="AlphaFoldDB" id="A0AAN6XX64"/>
<organism evidence="2 3">
    <name type="scientific">Rhypophila decipiens</name>
    <dbReference type="NCBI Taxonomy" id="261697"/>
    <lineage>
        <taxon>Eukaryota</taxon>
        <taxon>Fungi</taxon>
        <taxon>Dikarya</taxon>
        <taxon>Ascomycota</taxon>
        <taxon>Pezizomycotina</taxon>
        <taxon>Sordariomycetes</taxon>
        <taxon>Sordariomycetidae</taxon>
        <taxon>Sordariales</taxon>
        <taxon>Naviculisporaceae</taxon>
        <taxon>Rhypophila</taxon>
    </lineage>
</organism>
<reference evidence="2" key="2">
    <citation type="submission" date="2023-05" db="EMBL/GenBank/DDBJ databases">
        <authorList>
            <consortium name="Lawrence Berkeley National Laboratory"/>
            <person name="Steindorff A."/>
            <person name="Hensen N."/>
            <person name="Bonometti L."/>
            <person name="Westerberg I."/>
            <person name="Brannstrom I.O."/>
            <person name="Guillou S."/>
            <person name="Cros-Aarteil S."/>
            <person name="Calhoun S."/>
            <person name="Haridas S."/>
            <person name="Kuo A."/>
            <person name="Mondo S."/>
            <person name="Pangilinan J."/>
            <person name="Riley R."/>
            <person name="Labutti K."/>
            <person name="Andreopoulos B."/>
            <person name="Lipzen A."/>
            <person name="Chen C."/>
            <person name="Yanf M."/>
            <person name="Daum C."/>
            <person name="Ng V."/>
            <person name="Clum A."/>
            <person name="Ohm R."/>
            <person name="Martin F."/>
            <person name="Silar P."/>
            <person name="Natvig D."/>
            <person name="Lalanne C."/>
            <person name="Gautier V."/>
            <person name="Ament-Velasquez S.L."/>
            <person name="Kruys A."/>
            <person name="Hutchinson M.I."/>
            <person name="Powell A.J."/>
            <person name="Barry K."/>
            <person name="Miller A.N."/>
            <person name="Grigoriev I.V."/>
            <person name="Debuchy R."/>
            <person name="Gladieux P."/>
            <person name="Thoren M.H."/>
            <person name="Johannesson H."/>
        </authorList>
    </citation>
    <scope>NUCLEOTIDE SEQUENCE</scope>
    <source>
        <strain evidence="2">PSN293</strain>
    </source>
</reference>
<sequence length="453" mass="50283">MAAGSTSTGKINVYDFLESAAKGSKGIKIQCSIEVTTDLETEFTLTDETGEVEVEYSQDEVGRLGERAMEVMVANRRQYNRDEMAEMERIEVRNSLDSGIASLQRWREELVESNLDESGSVKLASVHLQAMQDWSDEHPLEDVPQYLRIQQQLDRLRWAIKTLANNPGPDGEISERDLHPAAMLRGRIKQMGARLILLENPYHLGTVGTEHVSIASQLSDIDHQLASGANHIDLIGPVNKLSGRLNFLLDPERLDDTTTALTEISEDTVVPSQTIEEDGAYSAPIAERYEFSNRSNSLEDVLTKKHTTGTPAEASENGSVHSESLVAEPYELSLRVKSLVDHWRLELKTEGKTSEGGVVRPEGPAAERYELSDWLKSASNTSRPECATTTTVREGSASPSGKPISQRREGSAFETPSLNEARPPRDPRSNTPDNDRTIEDLFEREGHQDPFTD</sequence>
<accession>A0AAN6XX64</accession>
<comment type="caution">
    <text evidence="2">The sequence shown here is derived from an EMBL/GenBank/DDBJ whole genome shotgun (WGS) entry which is preliminary data.</text>
</comment>
<feature type="compositionally biased region" description="Basic and acidic residues" evidence="1">
    <location>
        <begin position="422"/>
        <end position="453"/>
    </location>
</feature>
<evidence type="ECO:0000313" key="3">
    <source>
        <dbReference type="Proteomes" id="UP001301769"/>
    </source>
</evidence>